<protein>
    <submittedName>
        <fullName evidence="1">Uncharacterized protein</fullName>
    </submittedName>
</protein>
<proteinExistence type="predicted"/>
<name>A0A3P6GYK3_BRAOL</name>
<sequence length="43" mass="5129">MIFDSPNTSLLFFLYSKNFATKLNIFFYYENKSYYFGSSGFNT</sequence>
<organism evidence="1">
    <name type="scientific">Brassica oleracea</name>
    <name type="common">Wild cabbage</name>
    <dbReference type="NCBI Taxonomy" id="3712"/>
    <lineage>
        <taxon>Eukaryota</taxon>
        <taxon>Viridiplantae</taxon>
        <taxon>Streptophyta</taxon>
        <taxon>Embryophyta</taxon>
        <taxon>Tracheophyta</taxon>
        <taxon>Spermatophyta</taxon>
        <taxon>Magnoliopsida</taxon>
        <taxon>eudicotyledons</taxon>
        <taxon>Gunneridae</taxon>
        <taxon>Pentapetalae</taxon>
        <taxon>rosids</taxon>
        <taxon>malvids</taxon>
        <taxon>Brassicales</taxon>
        <taxon>Brassicaceae</taxon>
        <taxon>Brassiceae</taxon>
        <taxon>Brassica</taxon>
    </lineage>
</organism>
<reference evidence="1" key="1">
    <citation type="submission" date="2018-11" db="EMBL/GenBank/DDBJ databases">
        <authorList>
            <consortium name="Genoscope - CEA"/>
            <person name="William W."/>
        </authorList>
    </citation>
    <scope>NUCLEOTIDE SEQUENCE</scope>
</reference>
<dbReference type="EMBL" id="LR031895">
    <property type="protein sequence ID" value="VDD65526.1"/>
    <property type="molecule type" value="Genomic_DNA"/>
</dbReference>
<gene>
    <name evidence="1" type="ORF">BOLSC35T60754H</name>
</gene>
<evidence type="ECO:0000313" key="1">
    <source>
        <dbReference type="EMBL" id="VDD65526.1"/>
    </source>
</evidence>
<dbReference type="AlphaFoldDB" id="A0A3P6GYK3"/>
<accession>A0A3P6GYK3</accession>